<dbReference type="SUPFAM" id="SSF53328">
    <property type="entry name" value="Formyltransferase"/>
    <property type="match status" value="1"/>
</dbReference>
<sequence length="101" mass="11444">MRVVFFGFQTWGVRTLHALLDLNHDVPLVVTHPSSAQTYKAIWSDSVEELAGDRGIPVHLTDRIDGETVDLVKRAEPDVIVVNSWYTWMPAELYDLPRTAP</sequence>
<organism evidence="1 2">
    <name type="scientific">Mycolicibacterium tokaiense</name>
    <dbReference type="NCBI Taxonomy" id="39695"/>
    <lineage>
        <taxon>Bacteria</taxon>
        <taxon>Bacillati</taxon>
        <taxon>Actinomycetota</taxon>
        <taxon>Actinomycetes</taxon>
        <taxon>Mycobacteriales</taxon>
        <taxon>Mycobacteriaceae</taxon>
        <taxon>Mycolicibacterium</taxon>
    </lineage>
</organism>
<evidence type="ECO:0000313" key="1">
    <source>
        <dbReference type="EMBL" id="STZ56745.1"/>
    </source>
</evidence>
<dbReference type="EC" id="2.1.2.9" evidence="1"/>
<dbReference type="Proteomes" id="UP000254978">
    <property type="component" value="Unassembled WGS sequence"/>
</dbReference>
<accession>A0A378TA46</accession>
<reference evidence="1 2" key="1">
    <citation type="submission" date="2018-06" db="EMBL/GenBank/DDBJ databases">
        <authorList>
            <consortium name="Pathogen Informatics"/>
            <person name="Doyle S."/>
        </authorList>
    </citation>
    <scope>NUCLEOTIDE SEQUENCE [LARGE SCALE GENOMIC DNA]</scope>
    <source>
        <strain evidence="1 2">NCTC10821</strain>
    </source>
</reference>
<evidence type="ECO:0000313" key="2">
    <source>
        <dbReference type="Proteomes" id="UP000254978"/>
    </source>
</evidence>
<dbReference type="EMBL" id="UGQT01000001">
    <property type="protein sequence ID" value="STZ56745.1"/>
    <property type="molecule type" value="Genomic_DNA"/>
</dbReference>
<name>A0A378TA46_9MYCO</name>
<keyword evidence="2" id="KW-1185">Reference proteome</keyword>
<dbReference type="InterPro" id="IPR036477">
    <property type="entry name" value="Formyl_transf_N_sf"/>
</dbReference>
<dbReference type="GO" id="GO:0004479">
    <property type="term" value="F:methionyl-tRNA formyltransferase activity"/>
    <property type="evidence" value="ECO:0007669"/>
    <property type="project" value="UniProtKB-EC"/>
</dbReference>
<dbReference type="AlphaFoldDB" id="A0A378TA46"/>
<dbReference type="Gene3D" id="3.40.50.12230">
    <property type="match status" value="1"/>
</dbReference>
<keyword evidence="1" id="KW-0808">Transferase</keyword>
<gene>
    <name evidence="1" type="primary">fmt_2</name>
    <name evidence="1" type="ORF">NCTC10821_00238</name>
</gene>
<proteinExistence type="predicted"/>
<protein>
    <submittedName>
        <fullName evidence="1">Methionyl-tRNA formyltransferase</fullName>
        <ecNumber evidence="1">2.1.2.9</ecNumber>
    </submittedName>
</protein>